<accession>A0ABZ0IU80</accession>
<dbReference type="EMBL" id="CP136051">
    <property type="protein sequence ID" value="WOK08539.1"/>
    <property type="molecule type" value="Genomic_DNA"/>
</dbReference>
<comment type="similarity">
    <text evidence="1 4 5">Belongs to the tRNA pseudouridine synthase TruA family.</text>
</comment>
<feature type="domain" description="Pseudouridine synthase I TruA alpha/beta" evidence="6">
    <location>
        <begin position="150"/>
        <end position="245"/>
    </location>
</feature>
<keyword evidence="3 4" id="KW-0413">Isomerase</keyword>
<dbReference type="CDD" id="cd02570">
    <property type="entry name" value="PseudoU_synth_EcTruA"/>
    <property type="match status" value="1"/>
</dbReference>
<dbReference type="Gene3D" id="3.30.70.580">
    <property type="entry name" value="Pseudouridine synthase I, catalytic domain, N-terminal subdomain"/>
    <property type="match status" value="1"/>
</dbReference>
<keyword evidence="2 4" id="KW-0819">tRNA processing</keyword>
<dbReference type="PANTHER" id="PTHR11142:SF0">
    <property type="entry name" value="TRNA PSEUDOURIDINE SYNTHASE-LIKE 1"/>
    <property type="match status" value="1"/>
</dbReference>
<comment type="caution">
    <text evidence="4">Lacks conserved residue(s) required for the propagation of feature annotation.</text>
</comment>
<dbReference type="Proteomes" id="UP001302349">
    <property type="component" value="Chromosome"/>
</dbReference>
<feature type="active site" description="Nucleophile" evidence="4">
    <location>
        <position position="51"/>
    </location>
</feature>
<evidence type="ECO:0000313" key="8">
    <source>
        <dbReference type="Proteomes" id="UP001302349"/>
    </source>
</evidence>
<feature type="binding site" evidence="4">
    <location>
        <position position="108"/>
    </location>
    <ligand>
        <name>substrate</name>
    </ligand>
</feature>
<sequence length="265" mass="31239">MIYFLHIGFDGSNYHGWQWQPRATSVQETIEKALHKIFKAPVTVYGCGRTDSGVHASQYMMHIDIEHNVDFDLKFRLNKNLPEDITVYEVLEMEEGRHSRYDANSRTYDYFIHLYEDPVLHKYSSCYNRLRDLDYESMQKAAAILPFYSDFRPVCKRPDDYKHTHCKVTDARLYVSHDGQRMRFTITADRFLRSMVRLLVAYLLKIGTRKLSFEEFENILKNTIVVPNMILAMPNGLYLSRVEYPYLKITPREDFSSFLKVGLGD</sequence>
<dbReference type="InterPro" id="IPR020094">
    <property type="entry name" value="TruA/RsuA/RluB/E/F_N"/>
</dbReference>
<dbReference type="Pfam" id="PF01416">
    <property type="entry name" value="PseudoU_synth_1"/>
    <property type="match status" value="1"/>
</dbReference>
<dbReference type="PIRSF" id="PIRSF001430">
    <property type="entry name" value="tRNA_psdUrid_synth"/>
    <property type="match status" value="1"/>
</dbReference>
<dbReference type="InterPro" id="IPR020097">
    <property type="entry name" value="PsdUridine_synth_TruA_a/b_dom"/>
</dbReference>
<dbReference type="NCBIfam" id="TIGR00071">
    <property type="entry name" value="hisT_truA"/>
    <property type="match status" value="1"/>
</dbReference>
<dbReference type="InterPro" id="IPR020095">
    <property type="entry name" value="PsdUridine_synth_TruA_C"/>
</dbReference>
<organism evidence="7 8">
    <name type="scientific">Imperialibacter roseus</name>
    <dbReference type="NCBI Taxonomy" id="1324217"/>
    <lineage>
        <taxon>Bacteria</taxon>
        <taxon>Pseudomonadati</taxon>
        <taxon>Bacteroidota</taxon>
        <taxon>Cytophagia</taxon>
        <taxon>Cytophagales</taxon>
        <taxon>Flammeovirgaceae</taxon>
        <taxon>Imperialibacter</taxon>
    </lineage>
</organism>
<evidence type="ECO:0000256" key="4">
    <source>
        <dbReference type="HAMAP-Rule" id="MF_00171"/>
    </source>
</evidence>
<dbReference type="Gene3D" id="3.30.70.660">
    <property type="entry name" value="Pseudouridine synthase I, catalytic domain, C-terminal subdomain"/>
    <property type="match status" value="1"/>
</dbReference>
<comment type="subunit">
    <text evidence="4">Homodimer.</text>
</comment>
<dbReference type="HAMAP" id="MF_00171">
    <property type="entry name" value="TruA"/>
    <property type="match status" value="1"/>
</dbReference>
<dbReference type="PANTHER" id="PTHR11142">
    <property type="entry name" value="PSEUDOURIDYLATE SYNTHASE"/>
    <property type="match status" value="1"/>
</dbReference>
<gene>
    <name evidence="4 7" type="primary">truA</name>
    <name evidence="7" type="ORF">RT717_07815</name>
</gene>
<evidence type="ECO:0000256" key="3">
    <source>
        <dbReference type="ARBA" id="ARBA00023235"/>
    </source>
</evidence>
<keyword evidence="8" id="KW-1185">Reference proteome</keyword>
<evidence type="ECO:0000256" key="2">
    <source>
        <dbReference type="ARBA" id="ARBA00022694"/>
    </source>
</evidence>
<evidence type="ECO:0000256" key="5">
    <source>
        <dbReference type="RuleBase" id="RU003792"/>
    </source>
</evidence>
<comment type="catalytic activity">
    <reaction evidence="4 5">
        <text>uridine(38/39/40) in tRNA = pseudouridine(38/39/40) in tRNA</text>
        <dbReference type="Rhea" id="RHEA:22376"/>
        <dbReference type="Rhea" id="RHEA-COMP:10085"/>
        <dbReference type="Rhea" id="RHEA-COMP:10087"/>
        <dbReference type="ChEBI" id="CHEBI:65314"/>
        <dbReference type="ChEBI" id="CHEBI:65315"/>
        <dbReference type="EC" id="5.4.99.12"/>
    </reaction>
</comment>
<dbReference type="InterPro" id="IPR001406">
    <property type="entry name" value="PsdUridine_synth_TruA"/>
</dbReference>
<proteinExistence type="inferred from homology"/>
<dbReference type="SUPFAM" id="SSF55120">
    <property type="entry name" value="Pseudouridine synthase"/>
    <property type="match status" value="1"/>
</dbReference>
<evidence type="ECO:0000259" key="6">
    <source>
        <dbReference type="Pfam" id="PF01416"/>
    </source>
</evidence>
<evidence type="ECO:0000256" key="1">
    <source>
        <dbReference type="ARBA" id="ARBA00009375"/>
    </source>
</evidence>
<dbReference type="GO" id="GO:0160147">
    <property type="term" value="F:tRNA pseudouridine(38-40) synthase activity"/>
    <property type="evidence" value="ECO:0007669"/>
    <property type="project" value="UniProtKB-EC"/>
</dbReference>
<dbReference type="EC" id="5.4.99.12" evidence="4"/>
<comment type="function">
    <text evidence="4">Formation of pseudouridine at positions 38, 39 and 40 in the anticodon stem and loop of transfer RNAs.</text>
</comment>
<name>A0ABZ0IU80_9BACT</name>
<protein>
    <recommendedName>
        <fullName evidence="4">tRNA pseudouridine synthase A</fullName>
        <ecNumber evidence="4">5.4.99.12</ecNumber>
    </recommendedName>
    <alternativeName>
        <fullName evidence="4">tRNA pseudouridine(38-40) synthase</fullName>
    </alternativeName>
    <alternativeName>
        <fullName evidence="4">tRNA pseudouridylate synthase I</fullName>
    </alternativeName>
    <alternativeName>
        <fullName evidence="4">tRNA-uridine isomerase I</fullName>
    </alternativeName>
</protein>
<dbReference type="RefSeq" id="WP_317491177.1">
    <property type="nucleotide sequence ID" value="NZ_CP136051.1"/>
</dbReference>
<reference evidence="7 8" key="1">
    <citation type="journal article" date="2023" name="Microbiol. Resour. Announc.">
        <title>Complete Genome Sequence of Imperialibacter roseus strain P4T.</title>
        <authorList>
            <person name="Tizabi D.R."/>
            <person name="Bachvaroff T."/>
            <person name="Hill R.T."/>
        </authorList>
    </citation>
    <scope>NUCLEOTIDE SEQUENCE [LARGE SCALE GENOMIC DNA]</scope>
    <source>
        <strain evidence="7 8">P4T</strain>
    </source>
</reference>
<evidence type="ECO:0000313" key="7">
    <source>
        <dbReference type="EMBL" id="WOK08539.1"/>
    </source>
</evidence>
<dbReference type="InterPro" id="IPR020103">
    <property type="entry name" value="PsdUridine_synth_cat_dom_sf"/>
</dbReference>